<dbReference type="Gene3D" id="2.30.40.10">
    <property type="entry name" value="Urease, subunit C, domain 1"/>
    <property type="match status" value="1"/>
</dbReference>
<feature type="domain" description="Amidohydrolase-related" evidence="1">
    <location>
        <begin position="50"/>
        <end position="394"/>
    </location>
</feature>
<gene>
    <name evidence="3" type="ORF">J7S33_03345</name>
    <name evidence="2" type="ORF">JOE68_000631</name>
</gene>
<dbReference type="EMBL" id="JAFBCL010000001">
    <property type="protein sequence ID" value="MBM7809766.1"/>
    <property type="molecule type" value="Genomic_DNA"/>
</dbReference>
<dbReference type="SUPFAM" id="SSF51556">
    <property type="entry name" value="Metallo-dependent hydrolases"/>
    <property type="match status" value="1"/>
</dbReference>
<dbReference type="PANTHER" id="PTHR43135">
    <property type="entry name" value="ALPHA-D-RIBOSE 1-METHYLPHOSPHONATE 5-TRIPHOSPHATE DIPHOSPHATASE"/>
    <property type="match status" value="1"/>
</dbReference>
<dbReference type="EMBL" id="CP072788">
    <property type="protein sequence ID" value="QTR04043.1"/>
    <property type="molecule type" value="Genomic_DNA"/>
</dbReference>
<dbReference type="Proteomes" id="UP000671828">
    <property type="component" value="Chromosome"/>
</dbReference>
<dbReference type="Proteomes" id="UP001195724">
    <property type="component" value="Unassembled WGS sequence"/>
</dbReference>
<name>A0A8T8HZG6_9PSEU</name>
<sequence length="409" mass="43704">MVTARRFWDGVSRSPTGPVEVLVQGRTITAVGNGLERPRGTSVIDLEDRTLLPGFIDCHVHTVDSPPETTISGQTLAALPALRSLLANGFTTVRDLGCADRSVTVDLRQAQRDGIVQGPAMIVAPHIISARGGHGDKSIAFAPRFDVEVGTLADGVEEILRAVRSEVRLGADWIKFAATGGFNFPQDDPERVTYTAEEMTALVAAARDLGMPSAAHAFNDEGVRRCVHAGVRTVEHAALAAPDTLALIAGRRDCWLVPTHMVTVGHLAHLDDDAFWTDKPAHVREKVRQHEDRLRRSISTPISDDIRVAFGSDSSVFPHEENWREFTAMVSTGMTPLRALRAATVEAAALLAVPDRGAVRPGLLADLVAMPGNPFDDIAATGEVDFVMQHGAVVSGPGQRGGAVARGQA</sequence>
<evidence type="ECO:0000313" key="5">
    <source>
        <dbReference type="Proteomes" id="UP001195724"/>
    </source>
</evidence>
<dbReference type="InterPro" id="IPR006680">
    <property type="entry name" value="Amidohydro-rel"/>
</dbReference>
<dbReference type="GO" id="GO:0050361">
    <property type="term" value="F:tryptophan 2-monooxygenase activity"/>
    <property type="evidence" value="ECO:0007669"/>
    <property type="project" value="UniProtKB-EC"/>
</dbReference>
<dbReference type="PANTHER" id="PTHR43135:SF3">
    <property type="entry name" value="ALPHA-D-RIBOSE 1-METHYLPHOSPHONATE 5-TRIPHOSPHATE DIPHOSPHATASE"/>
    <property type="match status" value="1"/>
</dbReference>
<reference evidence="2 5" key="1">
    <citation type="submission" date="2021-01" db="EMBL/GenBank/DDBJ databases">
        <title>Sequencing the genomes of 1000 actinobacteria strains.</title>
        <authorList>
            <person name="Klenk H.-P."/>
        </authorList>
    </citation>
    <scope>NUCLEOTIDE SEQUENCE [LARGE SCALE GENOMIC DNA]</scope>
    <source>
        <strain evidence="2 5">DSM 44581</strain>
    </source>
</reference>
<dbReference type="CDD" id="cd01299">
    <property type="entry name" value="Met_dep_hydrolase_A"/>
    <property type="match status" value="1"/>
</dbReference>
<accession>A0A8T8HZG6</accession>
<evidence type="ECO:0000313" key="3">
    <source>
        <dbReference type="EMBL" id="QTR04043.1"/>
    </source>
</evidence>
<dbReference type="Pfam" id="PF01979">
    <property type="entry name" value="Amidohydro_1"/>
    <property type="match status" value="1"/>
</dbReference>
<dbReference type="RefSeq" id="WP_204840829.1">
    <property type="nucleotide sequence ID" value="NZ_JAFBCL010000001.1"/>
</dbReference>
<dbReference type="AlphaFoldDB" id="A0A8T8HZG6"/>
<proteinExistence type="predicted"/>
<dbReference type="InterPro" id="IPR057744">
    <property type="entry name" value="OTAase-like"/>
</dbReference>
<dbReference type="SUPFAM" id="SSF51338">
    <property type="entry name" value="Composite domain of metallo-dependent hydrolases"/>
    <property type="match status" value="1"/>
</dbReference>
<evidence type="ECO:0000313" key="2">
    <source>
        <dbReference type="EMBL" id="MBM7809766.1"/>
    </source>
</evidence>
<evidence type="ECO:0000313" key="4">
    <source>
        <dbReference type="Proteomes" id="UP000671828"/>
    </source>
</evidence>
<reference evidence="3" key="2">
    <citation type="submission" date="2021-04" db="EMBL/GenBank/DDBJ databases">
        <title>Saccharothrix algeriensis WGS.</title>
        <authorList>
            <person name="Stuskova K."/>
            <person name="Hakalova E."/>
            <person name="Tebbal A.B."/>
            <person name="Eichmeier A."/>
        </authorList>
    </citation>
    <scope>NUCLEOTIDE SEQUENCE</scope>
    <source>
        <strain evidence="3">NRRL B-24137</strain>
    </source>
</reference>
<dbReference type="Gene3D" id="3.20.20.140">
    <property type="entry name" value="Metal-dependent hydrolases"/>
    <property type="match status" value="1"/>
</dbReference>
<evidence type="ECO:0000259" key="1">
    <source>
        <dbReference type="Pfam" id="PF01979"/>
    </source>
</evidence>
<organism evidence="3 4">
    <name type="scientific">Saccharothrix algeriensis</name>
    <dbReference type="NCBI Taxonomy" id="173560"/>
    <lineage>
        <taxon>Bacteria</taxon>
        <taxon>Bacillati</taxon>
        <taxon>Actinomycetota</taxon>
        <taxon>Actinomycetes</taxon>
        <taxon>Pseudonocardiales</taxon>
        <taxon>Pseudonocardiaceae</taxon>
        <taxon>Saccharothrix</taxon>
    </lineage>
</organism>
<dbReference type="InterPro" id="IPR011059">
    <property type="entry name" value="Metal-dep_hydrolase_composite"/>
</dbReference>
<dbReference type="GO" id="GO:0016810">
    <property type="term" value="F:hydrolase activity, acting on carbon-nitrogen (but not peptide) bonds"/>
    <property type="evidence" value="ECO:0007669"/>
    <property type="project" value="InterPro"/>
</dbReference>
<keyword evidence="2" id="KW-0560">Oxidoreductase</keyword>
<keyword evidence="5" id="KW-1185">Reference proteome</keyword>
<dbReference type="EC" id="1.13.12.3" evidence="2"/>
<dbReference type="InterPro" id="IPR032466">
    <property type="entry name" value="Metal_Hydrolase"/>
</dbReference>
<protein>
    <submittedName>
        <fullName evidence="3">Amidohydrolase family protein</fullName>
    </submittedName>
    <submittedName>
        <fullName evidence="2">Tryptophan 2-monooxygenase</fullName>
        <ecNumber evidence="2">1.13.12.3</ecNumber>
    </submittedName>
</protein>
<dbReference type="InterPro" id="IPR051781">
    <property type="entry name" value="Metallo-dep_Hydrolase"/>
</dbReference>